<dbReference type="KEGG" id="salq:SYNTR_1634"/>
<evidence type="ECO:0000256" key="6">
    <source>
        <dbReference type="ARBA" id="ARBA00023315"/>
    </source>
</evidence>
<protein>
    <recommendedName>
        <fullName evidence="8">Homoserine O-acetyltransferase</fullName>
        <shortName evidence="8">HAT</shortName>
        <ecNumber evidence="8">2.3.1.31</ecNumber>
    </recommendedName>
    <alternativeName>
        <fullName evidence="8">Homoserine transacetylase</fullName>
        <shortName evidence="8">HTA</shortName>
    </alternativeName>
</protein>
<dbReference type="FunFam" id="3.40.50.880:FF:000004">
    <property type="entry name" value="Homoserine O-succinyltransferase"/>
    <property type="match status" value="1"/>
</dbReference>
<feature type="site" description="Important for acyl-CoA specificity" evidence="8">
    <location>
        <position position="111"/>
    </location>
</feature>
<dbReference type="Gene3D" id="3.40.50.880">
    <property type="match status" value="1"/>
</dbReference>
<dbReference type="InterPro" id="IPR033752">
    <property type="entry name" value="MetA_family"/>
</dbReference>
<dbReference type="Pfam" id="PF04204">
    <property type="entry name" value="HTS"/>
    <property type="match status" value="1"/>
</dbReference>
<evidence type="ECO:0000256" key="4">
    <source>
        <dbReference type="ARBA" id="ARBA00022679"/>
    </source>
</evidence>
<dbReference type="GO" id="GO:0019281">
    <property type="term" value="P:L-methionine biosynthetic process from homoserine via O-succinyl-L-homoserine and cystathionine"/>
    <property type="evidence" value="ECO:0007669"/>
    <property type="project" value="InterPro"/>
</dbReference>
<dbReference type="RefSeq" id="WP_156204734.1">
    <property type="nucleotide sequence ID" value="NZ_CP046457.1"/>
</dbReference>
<feature type="site" description="Important for substrate specificity" evidence="8">
    <location>
        <position position="192"/>
    </location>
</feature>
<evidence type="ECO:0000256" key="8">
    <source>
        <dbReference type="HAMAP-Rule" id="MF_00295"/>
    </source>
</evidence>
<dbReference type="PANTHER" id="PTHR20919:SF0">
    <property type="entry name" value="HOMOSERINE O-SUCCINYLTRANSFERASE"/>
    <property type="match status" value="1"/>
</dbReference>
<accession>A0A6I6DGY9</accession>
<dbReference type="HAMAP" id="MF_00295">
    <property type="entry name" value="MetA_acyltransf"/>
    <property type="match status" value="1"/>
</dbReference>
<evidence type="ECO:0000313" key="10">
    <source>
        <dbReference type="EMBL" id="QGU00228.1"/>
    </source>
</evidence>
<keyword evidence="5 8" id="KW-0486">Methionine biosynthesis</keyword>
<keyword evidence="6 8" id="KW-0012">Acyltransferase</keyword>
<feature type="binding site" evidence="8">
    <location>
        <position position="192"/>
    </location>
    <ligand>
        <name>substrate</name>
    </ligand>
</feature>
<evidence type="ECO:0000256" key="1">
    <source>
        <dbReference type="ARBA" id="ARBA00004496"/>
    </source>
</evidence>
<evidence type="ECO:0000256" key="3">
    <source>
        <dbReference type="ARBA" id="ARBA00022605"/>
    </source>
</evidence>
<dbReference type="SUPFAM" id="SSF52317">
    <property type="entry name" value="Class I glutamine amidotransferase-like"/>
    <property type="match status" value="1"/>
</dbReference>
<evidence type="ECO:0000313" key="11">
    <source>
        <dbReference type="Proteomes" id="UP000426444"/>
    </source>
</evidence>
<comment type="subcellular location">
    <subcellularLocation>
        <location evidence="1 8">Cytoplasm</location>
    </subcellularLocation>
</comment>
<feature type="active site" description="Acyl-thioester intermediate" evidence="8 9">
    <location>
        <position position="142"/>
    </location>
</feature>
<name>A0A6I6DGY9_9FIRM</name>
<evidence type="ECO:0000256" key="7">
    <source>
        <dbReference type="ARBA" id="ARBA00049043"/>
    </source>
</evidence>
<feature type="binding site" evidence="8">
    <location>
        <position position="249"/>
    </location>
    <ligand>
        <name>substrate</name>
    </ligand>
</feature>
<evidence type="ECO:0000256" key="5">
    <source>
        <dbReference type="ARBA" id="ARBA00023167"/>
    </source>
</evidence>
<comment type="pathway">
    <text evidence="8">Amino-acid biosynthesis; L-methionine biosynthesis via de novo pathway; O-acetyl-L-homoserine from L-homoserine: step 1/1.</text>
</comment>
<proteinExistence type="inferred from homology"/>
<keyword evidence="2 8" id="KW-0963">Cytoplasm</keyword>
<comment type="function">
    <text evidence="8">Transfers an acetyl group from acetyl-CoA to L-homoserine, forming acetyl-L-homoserine.</text>
</comment>
<reference evidence="11" key="1">
    <citation type="journal article" date="2019" name="Microbiology">
        <title>Complete Genome Sequence of an Uncultured Bacterium of the Candidate Phylum Bipolaricaulota.</title>
        <authorList>
            <person name="Kadnikov V.V."/>
            <person name="Mardanov A.V."/>
            <person name="Beletsky A.V."/>
            <person name="Frank Y.A."/>
            <person name="Karnachuk O.V."/>
            <person name="Ravin N.V."/>
        </authorList>
    </citation>
    <scope>NUCLEOTIDE SEQUENCE [LARGE SCALE GENOMIC DNA]</scope>
</reference>
<dbReference type="OrthoDB" id="9772423at2"/>
<comment type="similarity">
    <text evidence="8">Belongs to the MetA family.</text>
</comment>
<dbReference type="InterPro" id="IPR029062">
    <property type="entry name" value="Class_I_gatase-like"/>
</dbReference>
<comment type="catalytic activity">
    <reaction evidence="7 8">
        <text>L-homoserine + acetyl-CoA = O-acetyl-L-homoserine + CoA</text>
        <dbReference type="Rhea" id="RHEA:13701"/>
        <dbReference type="ChEBI" id="CHEBI:57287"/>
        <dbReference type="ChEBI" id="CHEBI:57288"/>
        <dbReference type="ChEBI" id="CHEBI:57476"/>
        <dbReference type="ChEBI" id="CHEBI:57716"/>
        <dbReference type="EC" id="2.3.1.31"/>
    </reaction>
</comment>
<dbReference type="GO" id="GO:0005737">
    <property type="term" value="C:cytoplasm"/>
    <property type="evidence" value="ECO:0007669"/>
    <property type="project" value="UniProtKB-SubCell"/>
</dbReference>
<comment type="caution">
    <text evidence="8">Lacks conserved residue(s) required for the propagation of feature annotation.</text>
</comment>
<sequence length="305" mass="35779">MPIIIPQNLPAAETLVKENIFVMNEHQAIKQDIRPLQIAILNLMPTKVVTETQLLRVLSNFPVQIEIDLISTETYESKNAPEDHLKNFYKTFNQIKNKKYDGMIITGAPVEKLRFGDVIYWKELKEIMNYTKYNVTSTFHICWAAQAALYYHYGVHNYVVEDKIFGVFEHRVLNPRSELLRGFDDVFYLPHSRYSEMHRDEIEQIDEIEILSDSDEAGIFLVASKDGKYVFASGHAEYDPFTLKLEYERDIAKGLDIHVPKNYFKDDNPELDPIVRWRAHGSLLFTNWLNYFVYQKTPFDINEIK</sequence>
<keyword evidence="11" id="KW-1185">Reference proteome</keyword>
<dbReference type="EC" id="2.3.1.31" evidence="8"/>
<dbReference type="UniPathway" id="UPA00051">
    <property type="reaction ID" value="UER00074"/>
</dbReference>
<dbReference type="GO" id="GO:0008899">
    <property type="term" value="F:homoserine O-succinyltransferase activity"/>
    <property type="evidence" value="ECO:0007669"/>
    <property type="project" value="UniProtKB-UniRule"/>
</dbReference>
<organism evidence="10 11">
    <name type="scientific">Candidatus Syntrophocurvum alkaliphilum</name>
    <dbReference type="NCBI Taxonomy" id="2293317"/>
    <lineage>
        <taxon>Bacteria</taxon>
        <taxon>Bacillati</taxon>
        <taxon>Bacillota</taxon>
        <taxon>Clostridia</taxon>
        <taxon>Eubacteriales</taxon>
        <taxon>Syntrophomonadaceae</taxon>
        <taxon>Candidatus Syntrophocurvum</taxon>
    </lineage>
</organism>
<dbReference type="PANTHER" id="PTHR20919">
    <property type="entry name" value="HOMOSERINE O-SUCCINYLTRANSFERASE"/>
    <property type="match status" value="1"/>
</dbReference>
<evidence type="ECO:0000256" key="2">
    <source>
        <dbReference type="ARBA" id="ARBA00022490"/>
    </source>
</evidence>
<feature type="binding site" evidence="8">
    <location>
        <position position="163"/>
    </location>
    <ligand>
        <name>substrate</name>
    </ligand>
</feature>
<dbReference type="AlphaFoldDB" id="A0A6I6DGY9"/>
<dbReference type="GO" id="GO:0004414">
    <property type="term" value="F:homoserine O-acetyltransferase activity"/>
    <property type="evidence" value="ECO:0007669"/>
    <property type="project" value="UniProtKB-EC"/>
</dbReference>
<dbReference type="NCBIfam" id="TIGR01001">
    <property type="entry name" value="metA"/>
    <property type="match status" value="1"/>
</dbReference>
<evidence type="ECO:0000256" key="9">
    <source>
        <dbReference type="PIRSR" id="PIRSR000450-1"/>
    </source>
</evidence>
<keyword evidence="3 8" id="KW-0028">Amino-acid biosynthesis</keyword>
<dbReference type="PIRSF" id="PIRSF000450">
    <property type="entry name" value="H_ser_succinyltr"/>
    <property type="match status" value="1"/>
</dbReference>
<dbReference type="CDD" id="cd03131">
    <property type="entry name" value="GATase1_HTS"/>
    <property type="match status" value="1"/>
</dbReference>
<feature type="active site" description="Proton acceptor" evidence="8">
    <location>
        <position position="235"/>
    </location>
</feature>
<gene>
    <name evidence="8" type="primary">metAA</name>
    <name evidence="10" type="ORF">SYNTR_1634</name>
</gene>
<feature type="active site" evidence="8">
    <location>
        <position position="237"/>
    </location>
</feature>
<keyword evidence="4 8" id="KW-0808">Transferase</keyword>
<dbReference type="Proteomes" id="UP000426444">
    <property type="component" value="Chromosome"/>
</dbReference>
<dbReference type="EMBL" id="CP046457">
    <property type="protein sequence ID" value="QGU00228.1"/>
    <property type="molecule type" value="Genomic_DNA"/>
</dbReference>
<dbReference type="InterPro" id="IPR005697">
    <property type="entry name" value="HST_MetA"/>
</dbReference>